<evidence type="ECO:0000256" key="8">
    <source>
        <dbReference type="ARBA" id="ARBA00023136"/>
    </source>
</evidence>
<evidence type="ECO:0000256" key="9">
    <source>
        <dbReference type="RuleBase" id="RU003923"/>
    </source>
</evidence>
<evidence type="ECO:0000256" key="1">
    <source>
        <dbReference type="ARBA" id="ARBA00004429"/>
    </source>
</evidence>
<dbReference type="PANTHER" id="PTHR30012:SF0">
    <property type="entry name" value="TYPE II SECRETION SYSTEM PROTEIN F-RELATED"/>
    <property type="match status" value="1"/>
</dbReference>
<evidence type="ECO:0000259" key="11">
    <source>
        <dbReference type="Pfam" id="PF00482"/>
    </source>
</evidence>
<gene>
    <name evidence="12" type="ORF">ACETAC_03995</name>
</gene>
<evidence type="ECO:0000256" key="3">
    <source>
        <dbReference type="ARBA" id="ARBA00022448"/>
    </source>
</evidence>
<dbReference type="Gene3D" id="1.20.81.30">
    <property type="entry name" value="Type II secretion system (T2SS), domain F"/>
    <property type="match status" value="2"/>
</dbReference>
<dbReference type="GO" id="GO:0005886">
    <property type="term" value="C:plasma membrane"/>
    <property type="evidence" value="ECO:0007669"/>
    <property type="project" value="UniProtKB-SubCell"/>
</dbReference>
<keyword evidence="7 10" id="KW-1133">Transmembrane helix</keyword>
<evidence type="ECO:0000256" key="7">
    <source>
        <dbReference type="ARBA" id="ARBA00022989"/>
    </source>
</evidence>
<dbReference type="GO" id="GO:0009306">
    <property type="term" value="P:protein secretion"/>
    <property type="evidence" value="ECO:0007669"/>
    <property type="project" value="InterPro"/>
</dbReference>
<reference evidence="12" key="1">
    <citation type="submission" date="2020-08" db="EMBL/GenBank/DDBJ databases">
        <title>Genomic insights into the carbon and energy metabolism of the first obligate autotrophic acetogenic bacterium Aceticella autotrophica gen. nov., sp. nov.</title>
        <authorList>
            <person name="Toshchakov S.V."/>
            <person name="Elcheninov A.G."/>
            <person name="Kublanov I.V."/>
            <person name="Frolov E.N."/>
            <person name="Lebedinsky A.V."/>
        </authorList>
    </citation>
    <scope>NUCLEOTIDE SEQUENCE</scope>
    <source>
        <strain evidence="12">3443-3Ac</strain>
    </source>
</reference>
<dbReference type="EMBL" id="CP060096">
    <property type="protein sequence ID" value="QSZ28028.1"/>
    <property type="molecule type" value="Genomic_DNA"/>
</dbReference>
<dbReference type="Proteomes" id="UP000671913">
    <property type="component" value="Chromosome"/>
</dbReference>
<feature type="transmembrane region" description="Helical" evidence="10">
    <location>
        <begin position="218"/>
        <end position="241"/>
    </location>
</feature>
<feature type="domain" description="Type II secretion system protein GspF" evidence="11">
    <location>
        <begin position="70"/>
        <end position="192"/>
    </location>
</feature>
<dbReference type="PRINTS" id="PR00812">
    <property type="entry name" value="BCTERIALGSPF"/>
</dbReference>
<comment type="similarity">
    <text evidence="2 9">Belongs to the GSP F family.</text>
</comment>
<evidence type="ECO:0000313" key="13">
    <source>
        <dbReference type="Proteomes" id="UP000671913"/>
    </source>
</evidence>
<keyword evidence="6 9" id="KW-0812">Transmembrane</keyword>
<evidence type="ECO:0000256" key="4">
    <source>
        <dbReference type="ARBA" id="ARBA00022475"/>
    </source>
</evidence>
<evidence type="ECO:0000256" key="2">
    <source>
        <dbReference type="ARBA" id="ARBA00005745"/>
    </source>
</evidence>
<organism evidence="12 13">
    <name type="scientific">Aceticella autotrophica</name>
    <dbReference type="NCBI Taxonomy" id="2755338"/>
    <lineage>
        <taxon>Bacteria</taxon>
        <taxon>Bacillati</taxon>
        <taxon>Bacillota</taxon>
        <taxon>Clostridia</taxon>
        <taxon>Thermoanaerobacterales</taxon>
        <taxon>Thermoanaerobacteraceae</taxon>
        <taxon>Aceticella</taxon>
    </lineage>
</organism>
<dbReference type="InterPro" id="IPR042094">
    <property type="entry name" value="T2SS_GspF_sf"/>
</dbReference>
<evidence type="ECO:0000313" key="12">
    <source>
        <dbReference type="EMBL" id="QSZ28028.1"/>
    </source>
</evidence>
<accession>A0A975GB36</accession>
<proteinExistence type="inferred from homology"/>
<evidence type="ECO:0000256" key="5">
    <source>
        <dbReference type="ARBA" id="ARBA00022519"/>
    </source>
</evidence>
<protein>
    <submittedName>
        <fullName evidence="12">Type II secretion system F family protein</fullName>
    </submittedName>
</protein>
<dbReference type="KEGG" id="aaut:ACETAC_03995"/>
<dbReference type="InterPro" id="IPR018076">
    <property type="entry name" value="T2SS_GspF_dom"/>
</dbReference>
<dbReference type="PANTHER" id="PTHR30012">
    <property type="entry name" value="GENERAL SECRETION PATHWAY PROTEIN"/>
    <property type="match status" value="1"/>
</dbReference>
<keyword evidence="8 10" id="KW-0472">Membrane</keyword>
<dbReference type="Pfam" id="PF00482">
    <property type="entry name" value="T2SSF"/>
    <property type="match status" value="2"/>
</dbReference>
<keyword evidence="13" id="KW-1185">Reference proteome</keyword>
<sequence length="403" mass="43861">MIYKVAVHASGAQRNIVVDAGSPGEAALQVKKRLGDNRAVIIKVTQVKGSSFKGLKLFGRVGPRDLAILCKNITVLIQAGVTALEAIETVSSHIGKKAIADALNSVAENVKEGFSLSSAFRGSPDVFPELFCQVLEASEEAGALEEGLNALSSHYEREANFKEKIRQAMSYPSFVAGFAVVISLALFIFVIPKFALLLNSANVPLPLPTRLMLYFSSHAWQTLLILAISIFIIVRVIKMLWKAHATRLKMELILSKIPYVGTLYTRTAQSRVCTMFALLLNVGIPVVTALETVEKSCSIVSLQDELKVVRSVVRNGGSLSNALSMCKWLPKVVGRMASIGERSGALPEMFENTASLFDNEVDNIIQKLPTLVESAMIICVGALVLFVLLSLFLPIFSMYQTIK</sequence>
<dbReference type="InterPro" id="IPR001992">
    <property type="entry name" value="T2SS_GspF/T4SS_PilC_CS"/>
</dbReference>
<name>A0A975GB36_9THEO</name>
<comment type="subcellular location">
    <subcellularLocation>
        <location evidence="1">Cell inner membrane</location>
        <topology evidence="1">Multi-pass membrane protein</topology>
    </subcellularLocation>
    <subcellularLocation>
        <location evidence="9">Cell membrane</location>
        <topology evidence="9">Multi-pass membrane protein</topology>
    </subcellularLocation>
</comment>
<feature type="transmembrane region" description="Helical" evidence="10">
    <location>
        <begin position="375"/>
        <end position="399"/>
    </location>
</feature>
<feature type="domain" description="Type II secretion system protein GspF" evidence="11">
    <location>
        <begin position="273"/>
        <end position="394"/>
    </location>
</feature>
<dbReference type="RefSeq" id="WP_284680759.1">
    <property type="nucleotide sequence ID" value="NZ_CP060096.1"/>
</dbReference>
<feature type="transmembrane region" description="Helical" evidence="10">
    <location>
        <begin position="174"/>
        <end position="198"/>
    </location>
</feature>
<keyword evidence="5" id="KW-0997">Cell inner membrane</keyword>
<dbReference type="PROSITE" id="PS00874">
    <property type="entry name" value="T2SP_F"/>
    <property type="match status" value="1"/>
</dbReference>
<evidence type="ECO:0000256" key="6">
    <source>
        <dbReference type="ARBA" id="ARBA00022692"/>
    </source>
</evidence>
<dbReference type="AlphaFoldDB" id="A0A975GB36"/>
<keyword evidence="4" id="KW-1003">Cell membrane</keyword>
<keyword evidence="3 9" id="KW-0813">Transport</keyword>
<evidence type="ECO:0000256" key="10">
    <source>
        <dbReference type="SAM" id="Phobius"/>
    </source>
</evidence>
<dbReference type="InterPro" id="IPR003004">
    <property type="entry name" value="GspF/PilC"/>
</dbReference>
<dbReference type="FunFam" id="1.20.81.30:FF:000001">
    <property type="entry name" value="Type II secretion system protein F"/>
    <property type="match status" value="1"/>
</dbReference>